<dbReference type="GO" id="GO:0005886">
    <property type="term" value="C:plasma membrane"/>
    <property type="evidence" value="ECO:0007669"/>
    <property type="project" value="UniProtKB-SubCell"/>
</dbReference>
<dbReference type="EMBL" id="BHXC01000006">
    <property type="protein sequence ID" value="GCB90339.1"/>
    <property type="molecule type" value="Genomic_DNA"/>
</dbReference>
<dbReference type="PANTHER" id="PTHR10464">
    <property type="entry name" value="UREA TRANSPORTER"/>
    <property type="match status" value="1"/>
</dbReference>
<evidence type="ECO:0000313" key="7">
    <source>
        <dbReference type="EMBL" id="GCB90339.1"/>
    </source>
</evidence>
<keyword evidence="4" id="KW-0812">Transmembrane</keyword>
<dbReference type="PIRSF" id="PIRSF016502">
    <property type="entry name" value="Urea_transporter"/>
    <property type="match status" value="1"/>
</dbReference>
<evidence type="ECO:0000256" key="2">
    <source>
        <dbReference type="ARBA" id="ARBA00005914"/>
    </source>
</evidence>
<dbReference type="GO" id="GO:0015204">
    <property type="term" value="F:urea transmembrane transporter activity"/>
    <property type="evidence" value="ECO:0007669"/>
    <property type="project" value="InterPro"/>
</dbReference>
<evidence type="ECO:0000256" key="5">
    <source>
        <dbReference type="ARBA" id="ARBA00022989"/>
    </source>
</evidence>
<sequence>MCVLREAEMRQSSTANEGPIAKGYDLSASRWGRWVTEVLRGQAQVDFLPSALAGVVFSIALFVAGWQFGLYGLLGAAVGTGTAHLLGVDRSRLEAGLEGFNSCLVGVACAVFLDADHLSTLLVAVAASAAVTVVTAATARVLGTWGLPTFTLPFCLTASALTVAAPSFRHVWHLEDGLAALPRTAAGPTALNFTDLWHAFFTNIGEIFLMPQWYVGLIFLVGIFVADRRLGALACAGSAVAILTSWALGAPADQVRQGLMGYDAVLVAMALGGVFLITNVWSVGYALVGAVTSTVLSPALGALFAPSGGHAFTWPFVLVALVFLVAAPAFPRLRLADG</sequence>
<dbReference type="eggNOG" id="COG4413">
    <property type="taxonomic scope" value="Bacteria"/>
</dbReference>
<evidence type="ECO:0000256" key="6">
    <source>
        <dbReference type="ARBA" id="ARBA00023136"/>
    </source>
</evidence>
<name>A0A059W4C8_STRNR</name>
<organism evidence="7 8">
    <name type="scientific">Streptomyces noursei</name>
    <name type="common">Streptomyces albulus</name>
    <dbReference type="NCBI Taxonomy" id="1971"/>
    <lineage>
        <taxon>Bacteria</taxon>
        <taxon>Bacillati</taxon>
        <taxon>Actinomycetota</taxon>
        <taxon>Actinomycetes</taxon>
        <taxon>Kitasatosporales</taxon>
        <taxon>Streptomycetaceae</taxon>
        <taxon>Streptomyces</taxon>
    </lineage>
</organism>
<dbReference type="STRING" id="68570.DC74_2192"/>
<dbReference type="Pfam" id="PF03253">
    <property type="entry name" value="UT"/>
    <property type="match status" value="1"/>
</dbReference>
<keyword evidence="6" id="KW-0472">Membrane</keyword>
<evidence type="ECO:0000256" key="1">
    <source>
        <dbReference type="ARBA" id="ARBA00004651"/>
    </source>
</evidence>
<dbReference type="Proteomes" id="UP000288351">
    <property type="component" value="Unassembled WGS sequence"/>
</dbReference>
<proteinExistence type="inferred from homology"/>
<comment type="similarity">
    <text evidence="2">Belongs to the urea transporter family.</text>
</comment>
<dbReference type="InterPro" id="IPR004937">
    <property type="entry name" value="Urea_transporter"/>
</dbReference>
<dbReference type="AlphaFoldDB" id="A0A059W4C8"/>
<keyword evidence="3" id="KW-1003">Cell membrane</keyword>
<keyword evidence="5" id="KW-1133">Transmembrane helix</keyword>
<reference evidence="7 8" key="1">
    <citation type="journal article" date="2019" name="Microbiol. Resour. Announc.">
        <title>Draft Genome Sequence of the Most Traditional epsilon-Poly-l-Lysine Producer, Streptomyces albulus NBRC14147.</title>
        <authorList>
            <person name="Yamanaka K."/>
            <person name="Hamano Y."/>
        </authorList>
    </citation>
    <scope>NUCLEOTIDE SEQUENCE [LARGE SCALE GENOMIC DNA]</scope>
    <source>
        <strain evidence="7 8">NBRC 14147</strain>
    </source>
</reference>
<comment type="subcellular location">
    <subcellularLocation>
        <location evidence="1">Cell membrane</location>
        <topology evidence="1">Multi-pass membrane protein</topology>
    </subcellularLocation>
</comment>
<evidence type="ECO:0000313" key="8">
    <source>
        <dbReference type="Proteomes" id="UP000288351"/>
    </source>
</evidence>
<gene>
    <name evidence="7" type="ORF">SALB_03043</name>
</gene>
<accession>A0A059W4C8</accession>
<evidence type="ECO:0000256" key="4">
    <source>
        <dbReference type="ARBA" id="ARBA00022692"/>
    </source>
</evidence>
<dbReference type="PANTHER" id="PTHR10464:SF4">
    <property type="entry name" value="UREA TRANSPORTER"/>
    <property type="match status" value="1"/>
</dbReference>
<evidence type="ECO:0000256" key="3">
    <source>
        <dbReference type="ARBA" id="ARBA00022475"/>
    </source>
</evidence>
<comment type="caution">
    <text evidence="7">The sequence shown here is derived from an EMBL/GenBank/DDBJ whole genome shotgun (WGS) entry which is preliminary data.</text>
</comment>
<dbReference type="Gene3D" id="1.10.3430.10">
    <property type="entry name" value="Ammonium transporter AmtB like domains"/>
    <property type="match status" value="1"/>
</dbReference>
<dbReference type="InterPro" id="IPR029020">
    <property type="entry name" value="Ammonium/urea_transptr"/>
</dbReference>
<protein>
    <submittedName>
        <fullName evidence="7">Urea transporter DVU1160</fullName>
    </submittedName>
</protein>